<dbReference type="PANTHER" id="PTHR12995">
    <property type="entry name" value="FI21814P1"/>
    <property type="match status" value="1"/>
</dbReference>
<keyword evidence="4 6" id="KW-1133">Transmembrane helix</keyword>
<keyword evidence="5 6" id="KW-0472">Membrane</keyword>
<comment type="subcellular location">
    <subcellularLocation>
        <location evidence="1">Membrane</location>
        <topology evidence="1">Multi-pass membrane protein</topology>
    </subcellularLocation>
</comment>
<proteinExistence type="inferred from homology"/>
<evidence type="ECO:0000313" key="8">
    <source>
        <dbReference type="Proteomes" id="UP000054359"/>
    </source>
</evidence>
<dbReference type="EMBL" id="KK120147">
    <property type="protein sequence ID" value="KFM77630.1"/>
    <property type="molecule type" value="Genomic_DNA"/>
</dbReference>
<evidence type="ECO:0000256" key="4">
    <source>
        <dbReference type="ARBA" id="ARBA00022989"/>
    </source>
</evidence>
<sequence length="415" mass="47279">MPAGRRTAKSSSFKHHAHVADDRHACEMPTQPQVVPPKHIPLPDLPTSSDLYFEIDAFTFCLLAMAGQYINLYRSVFWLPYSHTDYALNYYLIDYYVLTINLIMTGRRLPVCLLKQIAFLCLPASYHGTCALCIRVITIILLSPVLSFCFYHVIIEHGISSIIFLFYPFIVSAIVFGQKAYKFLELKSYLPERATGARSKSGANGKNSSNVAHVCSMSAETIREEVEVLKNDFNDRLTQVLFNSLLVVYHTAFLPCYFAPNALYYDVNWVTQHAVFTSISCFTLYASHCFPPRYCDTLHRAALHLGRWQKVEIKNVHVPYSTWSESTMWNQGALVKHSKELFKAEGISNAAEPGHAAHSRFYIMFKNPSSPIKLLWILQLLLIAVQMVVLFQSYAWNDLISNQLLILMNCKTLYG</sequence>
<dbReference type="OMA" id="RFKQLIF"/>
<reference evidence="7 8" key="1">
    <citation type="submission" date="2013-11" db="EMBL/GenBank/DDBJ databases">
        <title>Genome sequencing of Stegodyphus mimosarum.</title>
        <authorList>
            <person name="Bechsgaard J."/>
        </authorList>
    </citation>
    <scope>NUCLEOTIDE SEQUENCE [LARGE SCALE GENOMIC DNA]</scope>
</reference>
<evidence type="ECO:0000256" key="1">
    <source>
        <dbReference type="ARBA" id="ARBA00004141"/>
    </source>
</evidence>
<name>A0A087UJU1_STEMI</name>
<feature type="transmembrane region" description="Helical" evidence="6">
    <location>
        <begin position="159"/>
        <end position="177"/>
    </location>
</feature>
<gene>
    <name evidence="7" type="ORF">X975_04960</name>
</gene>
<evidence type="ECO:0000313" key="7">
    <source>
        <dbReference type="EMBL" id="KFM77630.1"/>
    </source>
</evidence>
<dbReference type="Proteomes" id="UP000054359">
    <property type="component" value="Unassembled WGS sequence"/>
</dbReference>
<comment type="similarity">
    <text evidence="2">Belongs to the TMEM39 family.</text>
</comment>
<dbReference type="OrthoDB" id="438179at2759"/>
<feature type="transmembrane region" description="Helical" evidence="6">
    <location>
        <begin position="374"/>
        <end position="395"/>
    </location>
</feature>
<dbReference type="Pfam" id="PF10271">
    <property type="entry name" value="Tmp39"/>
    <property type="match status" value="1"/>
</dbReference>
<dbReference type="PANTHER" id="PTHR12995:SF4">
    <property type="entry name" value="FI21814P1"/>
    <property type="match status" value="1"/>
</dbReference>
<keyword evidence="3 6" id="KW-0812">Transmembrane</keyword>
<evidence type="ECO:0000256" key="5">
    <source>
        <dbReference type="ARBA" id="ARBA00023136"/>
    </source>
</evidence>
<evidence type="ECO:0000256" key="6">
    <source>
        <dbReference type="SAM" id="Phobius"/>
    </source>
</evidence>
<evidence type="ECO:0000256" key="3">
    <source>
        <dbReference type="ARBA" id="ARBA00022692"/>
    </source>
</evidence>
<dbReference type="GO" id="GO:0016020">
    <property type="term" value="C:membrane"/>
    <property type="evidence" value="ECO:0007669"/>
    <property type="project" value="UniProtKB-SubCell"/>
</dbReference>
<evidence type="ECO:0000256" key="2">
    <source>
        <dbReference type="ARBA" id="ARBA00010737"/>
    </source>
</evidence>
<feature type="non-terminal residue" evidence="7">
    <location>
        <position position="415"/>
    </location>
</feature>
<dbReference type="AlphaFoldDB" id="A0A087UJU1"/>
<protein>
    <submittedName>
        <fullName evidence="7">Transmembrane protein 39A</fullName>
    </submittedName>
</protein>
<dbReference type="STRING" id="407821.A0A087UJU1"/>
<dbReference type="InterPro" id="IPR019397">
    <property type="entry name" value="Uncharacterised_TMEM39"/>
</dbReference>
<organism evidence="7 8">
    <name type="scientific">Stegodyphus mimosarum</name>
    <name type="common">African social velvet spider</name>
    <dbReference type="NCBI Taxonomy" id="407821"/>
    <lineage>
        <taxon>Eukaryota</taxon>
        <taxon>Metazoa</taxon>
        <taxon>Ecdysozoa</taxon>
        <taxon>Arthropoda</taxon>
        <taxon>Chelicerata</taxon>
        <taxon>Arachnida</taxon>
        <taxon>Araneae</taxon>
        <taxon>Araneomorphae</taxon>
        <taxon>Entelegynae</taxon>
        <taxon>Eresoidea</taxon>
        <taxon>Eresidae</taxon>
        <taxon>Stegodyphus</taxon>
    </lineage>
</organism>
<keyword evidence="8" id="KW-1185">Reference proteome</keyword>
<accession>A0A087UJU1</accession>